<gene>
    <name evidence="1" type="ORF">S01H4_46479</name>
</gene>
<evidence type="ECO:0000313" key="1">
    <source>
        <dbReference type="EMBL" id="GAG91620.1"/>
    </source>
</evidence>
<organism evidence="1">
    <name type="scientific">marine sediment metagenome</name>
    <dbReference type="NCBI Taxonomy" id="412755"/>
    <lineage>
        <taxon>unclassified sequences</taxon>
        <taxon>metagenomes</taxon>
        <taxon>ecological metagenomes</taxon>
    </lineage>
</organism>
<proteinExistence type="predicted"/>
<dbReference type="EMBL" id="BART01025976">
    <property type="protein sequence ID" value="GAG91620.1"/>
    <property type="molecule type" value="Genomic_DNA"/>
</dbReference>
<accession>X1B946</accession>
<dbReference type="AlphaFoldDB" id="X1B946"/>
<comment type="caution">
    <text evidence="1">The sequence shown here is derived from an EMBL/GenBank/DDBJ whole genome shotgun (WGS) entry which is preliminary data.</text>
</comment>
<feature type="non-terminal residue" evidence="1">
    <location>
        <position position="279"/>
    </location>
</feature>
<feature type="non-terminal residue" evidence="1">
    <location>
        <position position="1"/>
    </location>
</feature>
<name>X1B946_9ZZZZ</name>
<protein>
    <submittedName>
        <fullName evidence="1">Uncharacterized protein</fullName>
    </submittedName>
</protein>
<sequence>FNETTNNCKVALILNTTNAPRSLFYRFTLVANRSVISHINKSVNYEYTLNLSANQTENYSLTYNYSDLAPYIQSGVITIKQGIWNDYFYQRIRTTKRIAVNKTIVIDPYFGYLGTGASIIKCDDIWGSMDAPASSGIADNISVYLRVTAGTHDWQCALYNYNETLLAITEERSLSGNSFRWEVFNFSGSPSLTAGENYSIVTWCSHPNGEVVYIANLSGHRIYADDSAAPGYNNWANPISWDVNATGTWYKIYCYYTVSGWSNSCPSVDNEYPVNTSID</sequence>
<reference evidence="1" key="1">
    <citation type="journal article" date="2014" name="Front. Microbiol.">
        <title>High frequency of phylogenetically diverse reductive dehalogenase-homologous genes in deep subseafloor sedimentary metagenomes.</title>
        <authorList>
            <person name="Kawai M."/>
            <person name="Futagami T."/>
            <person name="Toyoda A."/>
            <person name="Takaki Y."/>
            <person name="Nishi S."/>
            <person name="Hori S."/>
            <person name="Arai W."/>
            <person name="Tsubouchi T."/>
            <person name="Morono Y."/>
            <person name="Uchiyama I."/>
            <person name="Ito T."/>
            <person name="Fujiyama A."/>
            <person name="Inagaki F."/>
            <person name="Takami H."/>
        </authorList>
    </citation>
    <scope>NUCLEOTIDE SEQUENCE</scope>
    <source>
        <strain evidence="1">Expedition CK06-06</strain>
    </source>
</reference>